<organism evidence="1 2">
    <name type="scientific">Blastopirellula marina DSM 3645</name>
    <dbReference type="NCBI Taxonomy" id="314230"/>
    <lineage>
        <taxon>Bacteria</taxon>
        <taxon>Pseudomonadati</taxon>
        <taxon>Planctomycetota</taxon>
        <taxon>Planctomycetia</taxon>
        <taxon>Pirellulales</taxon>
        <taxon>Pirellulaceae</taxon>
        <taxon>Blastopirellula</taxon>
    </lineage>
</organism>
<proteinExistence type="predicted"/>
<gene>
    <name evidence="1" type="ORF">DSM3645_17165</name>
</gene>
<evidence type="ECO:0000313" key="2">
    <source>
        <dbReference type="Proteomes" id="UP000004358"/>
    </source>
</evidence>
<protein>
    <submittedName>
        <fullName evidence="1">Uncharacterized protein</fullName>
    </submittedName>
</protein>
<dbReference type="EMBL" id="AANZ01000003">
    <property type="protein sequence ID" value="EAQ81903.1"/>
    <property type="molecule type" value="Genomic_DNA"/>
</dbReference>
<dbReference type="Proteomes" id="UP000004358">
    <property type="component" value="Unassembled WGS sequence"/>
</dbReference>
<name>A3ZNK8_9BACT</name>
<accession>A3ZNK8</accession>
<dbReference type="AlphaFoldDB" id="A3ZNK8"/>
<sequence length="46" mass="5410">MAIRVSKFVIRFTMWTGPRRVFFLQSMGPDRTAEFFALNAPIYLRA</sequence>
<dbReference type="HOGENOM" id="CLU_3180789_0_0_0"/>
<evidence type="ECO:0000313" key="1">
    <source>
        <dbReference type="EMBL" id="EAQ81903.1"/>
    </source>
</evidence>
<reference evidence="1 2" key="1">
    <citation type="submission" date="2006-02" db="EMBL/GenBank/DDBJ databases">
        <authorList>
            <person name="Amann R."/>
            <person name="Ferriera S."/>
            <person name="Johnson J."/>
            <person name="Kravitz S."/>
            <person name="Halpern A."/>
            <person name="Remington K."/>
            <person name="Beeson K."/>
            <person name="Tran B."/>
            <person name="Rogers Y.-H."/>
            <person name="Friedman R."/>
            <person name="Venter J.C."/>
        </authorList>
    </citation>
    <scope>NUCLEOTIDE SEQUENCE [LARGE SCALE GENOMIC DNA]</scope>
    <source>
        <strain evidence="1 2">DSM 3645</strain>
    </source>
</reference>
<comment type="caution">
    <text evidence="1">The sequence shown here is derived from an EMBL/GenBank/DDBJ whole genome shotgun (WGS) entry which is preliminary data.</text>
</comment>